<keyword evidence="7" id="KW-1133">Transmembrane helix</keyword>
<keyword evidence="3 9" id="KW-0808">Transferase</keyword>
<dbReference type="OrthoDB" id="175771at2"/>
<dbReference type="AlphaFoldDB" id="A0A1W1XNH4"/>
<sequence>MERLFIKKLITTILFIIILLVFSFYNVKVTYRPILESLKQEKAPSVSLGNRIKAVEDTITDNTYGKYKFIELYGYIQKLMYKNEESNFEVIKDKNGFLHYTFFAEKPNPVYKLVKRTKALKEGLEDKNTKLIYMMPPDKYIKGYTKLPYGIPYNYANETADVFLKLLNENNVDTIDLRKNLDKSGISKDQLFFKTDHHWKTETAFFEFSQLVDIINTRYGLKIDQDGFYTNKNNYNFITYRDSYVGSMGRKTGIAYSGVDDFTLIYPKYKTNYSYYSKTGTKETRLNGRFEEALLTVDPFRTSKGTYSLEADKYSSYLFGNQGIVHVVNKDNPSGPKVLFVKDSVTVPLAAFLSTVCSDVYLIDPRYYTGNIPDYINSVKTDFVFVSFYPQDLTEDFFKFYEKN</sequence>
<dbReference type="STRING" id="1121291.SAMN02745134_02453"/>
<dbReference type="InterPro" id="IPR031811">
    <property type="entry name" value="ALGX/ALGJ_SGNH-like"/>
</dbReference>
<evidence type="ECO:0000256" key="5">
    <source>
        <dbReference type="ARBA" id="ARBA00022764"/>
    </source>
</evidence>
<evidence type="ECO:0000256" key="2">
    <source>
        <dbReference type="ARBA" id="ARBA00005182"/>
    </source>
</evidence>
<dbReference type="GO" id="GO:0016740">
    <property type="term" value="F:transferase activity"/>
    <property type="evidence" value="ECO:0007669"/>
    <property type="project" value="UniProtKB-KW"/>
</dbReference>
<keyword evidence="7" id="KW-0472">Membrane</keyword>
<dbReference type="GO" id="GO:0042121">
    <property type="term" value="P:alginic acid biosynthetic process"/>
    <property type="evidence" value="ECO:0007669"/>
    <property type="project" value="UniProtKB-UniPathway"/>
</dbReference>
<evidence type="ECO:0000256" key="4">
    <source>
        <dbReference type="ARBA" id="ARBA00022729"/>
    </source>
</evidence>
<evidence type="ECO:0000313" key="9">
    <source>
        <dbReference type="EMBL" id="SMC25456.1"/>
    </source>
</evidence>
<dbReference type="GO" id="GO:0016787">
    <property type="term" value="F:hydrolase activity"/>
    <property type="evidence" value="ECO:0007669"/>
    <property type="project" value="UniProtKB-KW"/>
</dbReference>
<evidence type="ECO:0000256" key="7">
    <source>
        <dbReference type="SAM" id="Phobius"/>
    </source>
</evidence>
<keyword evidence="4" id="KW-0732">Signal</keyword>
<evidence type="ECO:0000259" key="8">
    <source>
        <dbReference type="Pfam" id="PF16822"/>
    </source>
</evidence>
<comment type="pathway">
    <text evidence="2">Glycan biosynthesis; alginate biosynthesis.</text>
</comment>
<protein>
    <submittedName>
        <fullName evidence="9">SGNH hydrolase-like domain-containing protein, acetyltransferase AlgX</fullName>
    </submittedName>
</protein>
<comment type="subcellular location">
    <subcellularLocation>
        <location evidence="1">Periplasm</location>
    </subcellularLocation>
</comment>
<accession>A0A1W1XNH4</accession>
<keyword evidence="7" id="KW-0812">Transmembrane</keyword>
<evidence type="ECO:0000256" key="6">
    <source>
        <dbReference type="ARBA" id="ARBA00022841"/>
    </source>
</evidence>
<dbReference type="Pfam" id="PF16822">
    <property type="entry name" value="ALGX"/>
    <property type="match status" value="1"/>
</dbReference>
<organism evidence="9 10">
    <name type="scientific">Clostridium acidisoli DSM 12555</name>
    <dbReference type="NCBI Taxonomy" id="1121291"/>
    <lineage>
        <taxon>Bacteria</taxon>
        <taxon>Bacillati</taxon>
        <taxon>Bacillota</taxon>
        <taxon>Clostridia</taxon>
        <taxon>Eubacteriales</taxon>
        <taxon>Clostridiaceae</taxon>
        <taxon>Clostridium</taxon>
    </lineage>
</organism>
<dbReference type="GO" id="GO:0042597">
    <property type="term" value="C:periplasmic space"/>
    <property type="evidence" value="ECO:0007669"/>
    <property type="project" value="UniProtKB-SubCell"/>
</dbReference>
<keyword evidence="6" id="KW-0016">Alginate biosynthesis</keyword>
<dbReference type="EMBL" id="FWXH01000009">
    <property type="protein sequence ID" value="SMC25456.1"/>
    <property type="molecule type" value="Genomic_DNA"/>
</dbReference>
<keyword evidence="10" id="KW-1185">Reference proteome</keyword>
<evidence type="ECO:0000256" key="1">
    <source>
        <dbReference type="ARBA" id="ARBA00004418"/>
    </source>
</evidence>
<dbReference type="Proteomes" id="UP000192468">
    <property type="component" value="Unassembled WGS sequence"/>
</dbReference>
<name>A0A1W1XNH4_9CLOT</name>
<dbReference type="UniPathway" id="UPA00286"/>
<reference evidence="9 10" key="1">
    <citation type="submission" date="2017-04" db="EMBL/GenBank/DDBJ databases">
        <authorList>
            <person name="Afonso C.L."/>
            <person name="Miller P.J."/>
            <person name="Scott M.A."/>
            <person name="Spackman E."/>
            <person name="Goraichik I."/>
            <person name="Dimitrov K.M."/>
            <person name="Suarez D.L."/>
            <person name="Swayne D.E."/>
        </authorList>
    </citation>
    <scope>NUCLEOTIDE SEQUENCE [LARGE SCALE GENOMIC DNA]</scope>
    <source>
        <strain evidence="9 10">DSM 12555</strain>
    </source>
</reference>
<dbReference type="RefSeq" id="WP_084116280.1">
    <property type="nucleotide sequence ID" value="NZ_FWXH01000009.1"/>
</dbReference>
<keyword evidence="5" id="KW-0574">Periplasm</keyword>
<gene>
    <name evidence="9" type="ORF">SAMN02745134_02453</name>
</gene>
<evidence type="ECO:0000313" key="10">
    <source>
        <dbReference type="Proteomes" id="UP000192468"/>
    </source>
</evidence>
<feature type="domain" description="AlgX/AlgJ SGNH hydrolase-like" evidence="8">
    <location>
        <begin position="116"/>
        <end position="218"/>
    </location>
</feature>
<keyword evidence="9" id="KW-0378">Hydrolase</keyword>
<evidence type="ECO:0000256" key="3">
    <source>
        <dbReference type="ARBA" id="ARBA00022679"/>
    </source>
</evidence>
<feature type="transmembrane region" description="Helical" evidence="7">
    <location>
        <begin position="9"/>
        <end position="27"/>
    </location>
</feature>
<proteinExistence type="predicted"/>